<dbReference type="STRING" id="33097.A0A150FX82"/>
<comment type="caution">
    <text evidence="4">The sequence shown here is derived from an EMBL/GenBank/DDBJ whole genome shotgun (WGS) entry which is preliminary data.</text>
</comment>
<protein>
    <recommendedName>
        <fullName evidence="3">J domain-containing protein</fullName>
    </recommendedName>
</protein>
<evidence type="ECO:0000313" key="5">
    <source>
        <dbReference type="Proteomes" id="UP000075714"/>
    </source>
</evidence>
<dbReference type="SUPFAM" id="SSF46565">
    <property type="entry name" value="Chaperone J-domain"/>
    <property type="match status" value="1"/>
</dbReference>
<proteinExistence type="predicted"/>
<dbReference type="InterPro" id="IPR001623">
    <property type="entry name" value="DnaJ_domain"/>
</dbReference>
<dbReference type="InterPro" id="IPR024586">
    <property type="entry name" value="DnaJ-like_C11_C"/>
</dbReference>
<dbReference type="OrthoDB" id="10250354at2759"/>
<evidence type="ECO:0000256" key="1">
    <source>
        <dbReference type="ARBA" id="ARBA00023186"/>
    </source>
</evidence>
<organism evidence="4 5">
    <name type="scientific">Gonium pectorale</name>
    <name type="common">Green alga</name>
    <dbReference type="NCBI Taxonomy" id="33097"/>
    <lineage>
        <taxon>Eukaryota</taxon>
        <taxon>Viridiplantae</taxon>
        <taxon>Chlorophyta</taxon>
        <taxon>core chlorophytes</taxon>
        <taxon>Chlorophyceae</taxon>
        <taxon>CS clade</taxon>
        <taxon>Chlamydomonadales</taxon>
        <taxon>Volvocaceae</taxon>
        <taxon>Gonium</taxon>
    </lineage>
</organism>
<dbReference type="Proteomes" id="UP000075714">
    <property type="component" value="Unassembled WGS sequence"/>
</dbReference>
<dbReference type="PROSITE" id="PS50076">
    <property type="entry name" value="DNAJ_2"/>
    <property type="match status" value="1"/>
</dbReference>
<evidence type="ECO:0000256" key="2">
    <source>
        <dbReference type="SAM" id="MobiDB-lite"/>
    </source>
</evidence>
<dbReference type="PANTHER" id="PTHR44157">
    <property type="entry name" value="DNAJ HOMOLOG SUBFAMILY C MEMBER 11"/>
    <property type="match status" value="1"/>
</dbReference>
<dbReference type="CDD" id="cd06257">
    <property type="entry name" value="DnaJ"/>
    <property type="match status" value="1"/>
</dbReference>
<dbReference type="Pfam" id="PF00226">
    <property type="entry name" value="DnaJ"/>
    <property type="match status" value="1"/>
</dbReference>
<reference evidence="5" key="1">
    <citation type="journal article" date="2016" name="Nat. Commun.">
        <title>The Gonium pectorale genome demonstrates co-option of cell cycle regulation during the evolution of multicellularity.</title>
        <authorList>
            <person name="Hanschen E.R."/>
            <person name="Marriage T.N."/>
            <person name="Ferris P.J."/>
            <person name="Hamaji T."/>
            <person name="Toyoda A."/>
            <person name="Fujiyama A."/>
            <person name="Neme R."/>
            <person name="Noguchi H."/>
            <person name="Minakuchi Y."/>
            <person name="Suzuki M."/>
            <person name="Kawai-Toyooka H."/>
            <person name="Smith D.R."/>
            <person name="Sparks H."/>
            <person name="Anderson J."/>
            <person name="Bakaric R."/>
            <person name="Luria V."/>
            <person name="Karger A."/>
            <person name="Kirschner M.W."/>
            <person name="Durand P.M."/>
            <person name="Michod R.E."/>
            <person name="Nozaki H."/>
            <person name="Olson B.J."/>
        </authorList>
    </citation>
    <scope>NUCLEOTIDE SEQUENCE [LARGE SCALE GENOMIC DNA]</scope>
    <source>
        <strain evidence="5">NIES-2863</strain>
    </source>
</reference>
<keyword evidence="1" id="KW-0143">Chaperone</keyword>
<dbReference type="Gene3D" id="1.10.287.110">
    <property type="entry name" value="DnaJ domain"/>
    <property type="match status" value="1"/>
</dbReference>
<dbReference type="InterPro" id="IPR052243">
    <property type="entry name" value="Mito_inner_membrane_organizer"/>
</dbReference>
<dbReference type="GO" id="GO:0042407">
    <property type="term" value="P:cristae formation"/>
    <property type="evidence" value="ECO:0007669"/>
    <property type="project" value="TreeGrafter"/>
</dbReference>
<keyword evidence="5" id="KW-1185">Reference proteome</keyword>
<dbReference type="GO" id="GO:0005739">
    <property type="term" value="C:mitochondrion"/>
    <property type="evidence" value="ECO:0007669"/>
    <property type="project" value="GOC"/>
</dbReference>
<dbReference type="Pfam" id="PF11875">
    <property type="entry name" value="DnaJ-like_C11_C"/>
    <property type="match status" value="1"/>
</dbReference>
<dbReference type="SMART" id="SM00271">
    <property type="entry name" value="DnaJ"/>
    <property type="match status" value="1"/>
</dbReference>
<accession>A0A150FX82</accession>
<sequence>MTEEEFQFPADDTSEYYAVLNLPRDASDEDVRRAYRALAQVYHPDKHQDPQLKERAQEVFGKLQEAYEILSDPNRRQIYDVYGKTGLAAGFELGTKLESVEELKKKWEEFKKKQEADRNEQLSNHRGLYQCRLDASDLAASLAGGPGARPLLRAAVVQNSVDTPVGDGGDVFYLQGQAVMRNNAGAGNLIFGYRRVLSPHDTLDGNVLLGLRCALSATSTRQVTPYTSASLTASYTAGVGMGMQVGSTRQLPYNMQGRLVRGGQTFEVPVTLSHSYADVRALAAAYVLPPLAYVAVSRCVVRPLLRWNRQWRERRAQREHAEAVRDSLQKAETEQALIAPVARRRARSEAAKLPTEGLVVLDAVYGSVESYLADGGPQQRAIAASTSGQSPRWGELRWRSTGGGAAAEGQPEVEGQPAAPSVTTSGPSVADDRPAGQSGADDAGPAGSGAGAAPAPTAEAAAEAAPPPPWLPVTLALQYQVADSKLLLHPGVPKRNQMGFADPTPGSETVRQLYVAYLYGSLVYEVRVDDLDGLALPGAGEAVWDAARRRGLLRLGAAALELPEILPPPGP</sequence>
<dbReference type="PRINTS" id="PR00625">
    <property type="entry name" value="JDOMAIN"/>
</dbReference>
<dbReference type="PANTHER" id="PTHR44157:SF1">
    <property type="entry name" value="DNAJ HOMOLOG SUBFAMILY C MEMBER 11"/>
    <property type="match status" value="1"/>
</dbReference>
<gene>
    <name evidence="4" type="ORF">GPECTOR_179g245</name>
</gene>
<name>A0A150FX82_GONPE</name>
<feature type="domain" description="J" evidence="3">
    <location>
        <begin position="15"/>
        <end position="83"/>
    </location>
</feature>
<evidence type="ECO:0000259" key="3">
    <source>
        <dbReference type="PROSITE" id="PS50076"/>
    </source>
</evidence>
<dbReference type="EMBL" id="LSYV01000179">
    <property type="protein sequence ID" value="KXZ42222.1"/>
    <property type="molecule type" value="Genomic_DNA"/>
</dbReference>
<dbReference type="InterPro" id="IPR036869">
    <property type="entry name" value="J_dom_sf"/>
</dbReference>
<feature type="compositionally biased region" description="Low complexity" evidence="2">
    <location>
        <begin position="435"/>
        <end position="464"/>
    </location>
</feature>
<dbReference type="AlphaFoldDB" id="A0A150FX82"/>
<evidence type="ECO:0000313" key="4">
    <source>
        <dbReference type="EMBL" id="KXZ42222.1"/>
    </source>
</evidence>
<feature type="region of interest" description="Disordered" evidence="2">
    <location>
        <begin position="382"/>
        <end position="466"/>
    </location>
</feature>